<feature type="region of interest" description="Disordered" evidence="1">
    <location>
        <begin position="210"/>
        <end position="394"/>
    </location>
</feature>
<feature type="compositionally biased region" description="Polar residues" evidence="1">
    <location>
        <begin position="334"/>
        <end position="347"/>
    </location>
</feature>
<feature type="compositionally biased region" description="Low complexity" evidence="1">
    <location>
        <begin position="216"/>
        <end position="228"/>
    </location>
</feature>
<feature type="compositionally biased region" description="Low complexity" evidence="1">
    <location>
        <begin position="235"/>
        <end position="245"/>
    </location>
</feature>
<accession>A0A0W0FFB2</accession>
<comment type="caution">
    <text evidence="3">The sequence shown here is derived from an EMBL/GenBank/DDBJ whole genome shotgun (WGS) entry which is preliminary data.</text>
</comment>
<sequence length="673" mass="73880">MLRFLFSSWRSKEKDDLEAAATSASSWSTHTESQTQNPKLKLNTSIIGPPIPHRTPNSITGFDVDNDTQWPAPPSPVSSTRSGPSSIAWLRTPTEDQPRTSPTVYPPPPAVIRIGRVDQHAHPVTRSVSSPAPYSSSSSLPTNFNGTTPRWNGKPLMNQAYSGSTHSLRLEHVPYPMNPYTNTYSYPLMKPLSPIAEQDYFSPESFRRTIPLPPGSETSTSIATTGASPTPPASTPASEATRPSPVRSNLFISRTVNRSMSQASHKSSISTTSSVAAPPVLPPLDLRPPFPGPHPSAEGGGPQLRPKKSVTVMPTITAGSSEEYDEGGDSESYITATETPHTQSPSYSRVSGSGSRSRSGSGSGSGSGSVTPRARHSVGAGTSTTIPPIAIATTSTPNRIEYTNTEISMIRSEATVSPGAASSPSESFIRRRWDRDAPYGNGIVTFRVKRQKWWANATPAFWAFWWGFLCPVLWLIGGWHFTNFGEQPPRLTFWEFYFNMGYWKEKLFGVRRKDAKFVGKDEASVLGAEKGKAKAPQNNSVPRLTRWVSEKQSSDFRRARLNDPKRSLRGIISFGYPFVPRPAPISDHDDTIFGRLAKLTKKTLAKPNRCFDQIYGVKLTDVQGKREGARRMFDPWIQRCRYAFCYGMLLLCAGLGTATALLLIVNTRDLHNS</sequence>
<feature type="compositionally biased region" description="Low complexity" evidence="1">
    <location>
        <begin position="382"/>
        <end position="394"/>
    </location>
</feature>
<dbReference type="EMBL" id="LATX01002022">
    <property type="protein sequence ID" value="KTB34963.1"/>
    <property type="molecule type" value="Genomic_DNA"/>
</dbReference>
<protein>
    <submittedName>
        <fullName evidence="3">Uncharacterized protein</fullName>
    </submittedName>
</protein>
<keyword evidence="2" id="KW-0472">Membrane</keyword>
<feature type="compositionally biased region" description="Pro residues" evidence="1">
    <location>
        <begin position="279"/>
        <end position="294"/>
    </location>
</feature>
<name>A0A0W0FFB2_MONRR</name>
<feature type="compositionally biased region" description="Low complexity" evidence="1">
    <location>
        <begin position="77"/>
        <end position="86"/>
    </location>
</feature>
<organism evidence="3 4">
    <name type="scientific">Moniliophthora roreri</name>
    <name type="common">Frosty pod rot fungus</name>
    <name type="synonym">Monilia roreri</name>
    <dbReference type="NCBI Taxonomy" id="221103"/>
    <lineage>
        <taxon>Eukaryota</taxon>
        <taxon>Fungi</taxon>
        <taxon>Dikarya</taxon>
        <taxon>Basidiomycota</taxon>
        <taxon>Agaricomycotina</taxon>
        <taxon>Agaricomycetes</taxon>
        <taxon>Agaricomycetidae</taxon>
        <taxon>Agaricales</taxon>
        <taxon>Marasmiineae</taxon>
        <taxon>Marasmiaceae</taxon>
        <taxon>Moniliophthora</taxon>
    </lineage>
</organism>
<gene>
    <name evidence="3" type="ORF">WG66_12504</name>
</gene>
<feature type="compositionally biased region" description="Low complexity" evidence="1">
    <location>
        <begin position="348"/>
        <end position="360"/>
    </location>
</feature>
<evidence type="ECO:0000256" key="2">
    <source>
        <dbReference type="SAM" id="Phobius"/>
    </source>
</evidence>
<feature type="region of interest" description="Disordered" evidence="1">
    <location>
        <begin position="12"/>
        <end position="107"/>
    </location>
</feature>
<dbReference type="Proteomes" id="UP000054988">
    <property type="component" value="Unassembled WGS sequence"/>
</dbReference>
<feature type="transmembrane region" description="Helical" evidence="2">
    <location>
        <begin position="640"/>
        <end position="665"/>
    </location>
</feature>
<keyword evidence="2" id="KW-0812">Transmembrane</keyword>
<feature type="compositionally biased region" description="Low complexity" evidence="1">
    <location>
        <begin position="19"/>
        <end position="29"/>
    </location>
</feature>
<evidence type="ECO:0000313" key="4">
    <source>
        <dbReference type="Proteomes" id="UP000054988"/>
    </source>
</evidence>
<proteinExistence type="predicted"/>
<dbReference type="AlphaFoldDB" id="A0A0W0FFB2"/>
<dbReference type="eggNOG" id="ENOG502RWIX">
    <property type="taxonomic scope" value="Eukaryota"/>
</dbReference>
<feature type="transmembrane region" description="Helical" evidence="2">
    <location>
        <begin position="460"/>
        <end position="481"/>
    </location>
</feature>
<keyword evidence="2" id="KW-1133">Transmembrane helix</keyword>
<feature type="compositionally biased region" description="Low complexity" evidence="1">
    <location>
        <begin position="261"/>
        <end position="274"/>
    </location>
</feature>
<feature type="compositionally biased region" description="Low complexity" evidence="1">
    <location>
        <begin position="127"/>
        <end position="141"/>
    </location>
</feature>
<feature type="compositionally biased region" description="Polar residues" evidence="1">
    <location>
        <begin position="246"/>
        <end position="260"/>
    </location>
</feature>
<evidence type="ECO:0000313" key="3">
    <source>
        <dbReference type="EMBL" id="KTB34963.1"/>
    </source>
</evidence>
<reference evidence="3 4" key="1">
    <citation type="submission" date="2015-12" db="EMBL/GenBank/DDBJ databases">
        <title>Draft genome sequence of Moniliophthora roreri, the causal agent of frosty pod rot of cacao.</title>
        <authorList>
            <person name="Aime M.C."/>
            <person name="Diaz-Valderrama J.R."/>
            <person name="Kijpornyongpan T."/>
            <person name="Phillips-Mora W."/>
        </authorList>
    </citation>
    <scope>NUCLEOTIDE SEQUENCE [LARGE SCALE GENOMIC DNA]</scope>
    <source>
        <strain evidence="3 4">MCA 2952</strain>
    </source>
</reference>
<feature type="region of interest" description="Disordered" evidence="1">
    <location>
        <begin position="122"/>
        <end position="141"/>
    </location>
</feature>
<evidence type="ECO:0000256" key="1">
    <source>
        <dbReference type="SAM" id="MobiDB-lite"/>
    </source>
</evidence>
<feature type="compositionally biased region" description="Polar residues" evidence="1">
    <location>
        <begin position="30"/>
        <end position="46"/>
    </location>
</feature>